<comment type="caution">
    <text evidence="1">The sequence shown here is derived from an EMBL/GenBank/DDBJ whole genome shotgun (WGS) entry which is preliminary data.</text>
</comment>
<name>X1I0Y0_9ZZZZ</name>
<organism evidence="1">
    <name type="scientific">marine sediment metagenome</name>
    <dbReference type="NCBI Taxonomy" id="412755"/>
    <lineage>
        <taxon>unclassified sequences</taxon>
        <taxon>metagenomes</taxon>
        <taxon>ecological metagenomes</taxon>
    </lineage>
</organism>
<feature type="non-terminal residue" evidence="1">
    <location>
        <position position="42"/>
    </location>
</feature>
<proteinExistence type="predicted"/>
<protein>
    <submittedName>
        <fullName evidence="1">Uncharacterized protein</fullName>
    </submittedName>
</protein>
<evidence type="ECO:0000313" key="1">
    <source>
        <dbReference type="EMBL" id="GAH62950.1"/>
    </source>
</evidence>
<dbReference type="AlphaFoldDB" id="X1I0Y0"/>
<accession>X1I0Y0</accession>
<gene>
    <name evidence="1" type="ORF">S03H2_50084</name>
</gene>
<reference evidence="1" key="1">
    <citation type="journal article" date="2014" name="Front. Microbiol.">
        <title>High frequency of phylogenetically diverse reductive dehalogenase-homologous genes in deep subseafloor sedimentary metagenomes.</title>
        <authorList>
            <person name="Kawai M."/>
            <person name="Futagami T."/>
            <person name="Toyoda A."/>
            <person name="Takaki Y."/>
            <person name="Nishi S."/>
            <person name="Hori S."/>
            <person name="Arai W."/>
            <person name="Tsubouchi T."/>
            <person name="Morono Y."/>
            <person name="Uchiyama I."/>
            <person name="Ito T."/>
            <person name="Fujiyama A."/>
            <person name="Inagaki F."/>
            <person name="Takami H."/>
        </authorList>
    </citation>
    <scope>NUCLEOTIDE SEQUENCE</scope>
    <source>
        <strain evidence="1">Expedition CK06-06</strain>
    </source>
</reference>
<sequence length="42" mass="4646">MNQIEVVSFDAEGTLVTPDFSQAVWHEAIPAIYAQKKGIELV</sequence>
<dbReference type="EMBL" id="BARU01031688">
    <property type="protein sequence ID" value="GAH62950.1"/>
    <property type="molecule type" value="Genomic_DNA"/>
</dbReference>